<organism evidence="5 6">
    <name type="scientific">Penaeus vannamei</name>
    <name type="common">Whiteleg shrimp</name>
    <name type="synonym">Litopenaeus vannamei</name>
    <dbReference type="NCBI Taxonomy" id="6689"/>
    <lineage>
        <taxon>Eukaryota</taxon>
        <taxon>Metazoa</taxon>
        <taxon>Ecdysozoa</taxon>
        <taxon>Arthropoda</taxon>
        <taxon>Crustacea</taxon>
        <taxon>Multicrustacea</taxon>
        <taxon>Malacostraca</taxon>
        <taxon>Eumalacostraca</taxon>
        <taxon>Eucarida</taxon>
        <taxon>Decapoda</taxon>
        <taxon>Dendrobranchiata</taxon>
        <taxon>Penaeoidea</taxon>
        <taxon>Penaeidae</taxon>
        <taxon>Penaeus</taxon>
    </lineage>
</organism>
<dbReference type="Proteomes" id="UP000283509">
    <property type="component" value="Unassembled WGS sequence"/>
</dbReference>
<dbReference type="EMBL" id="QCYY01003017">
    <property type="protein sequence ID" value="ROT65903.1"/>
    <property type="molecule type" value="Genomic_DNA"/>
</dbReference>
<proteinExistence type="predicted"/>
<evidence type="ECO:0000256" key="1">
    <source>
        <dbReference type="ARBA" id="ARBA00004123"/>
    </source>
</evidence>
<feature type="compositionally biased region" description="Acidic residues" evidence="3">
    <location>
        <begin position="151"/>
        <end position="177"/>
    </location>
</feature>
<feature type="compositionally biased region" description="Low complexity" evidence="3">
    <location>
        <begin position="114"/>
        <end position="132"/>
    </location>
</feature>
<comment type="caution">
    <text evidence="5">The sequence shown here is derived from an EMBL/GenBank/DDBJ whole genome shotgun (WGS) entry which is preliminary data.</text>
</comment>
<dbReference type="GO" id="GO:0046982">
    <property type="term" value="F:protein heterodimerization activity"/>
    <property type="evidence" value="ECO:0007669"/>
    <property type="project" value="InterPro"/>
</dbReference>
<feature type="region of interest" description="Disordered" evidence="3">
    <location>
        <begin position="315"/>
        <end position="348"/>
    </location>
</feature>
<dbReference type="SUPFAM" id="SSF47113">
    <property type="entry name" value="Histone-fold"/>
    <property type="match status" value="1"/>
</dbReference>
<dbReference type="InterPro" id="IPR003958">
    <property type="entry name" value="CBFA_NFYB_domain"/>
</dbReference>
<evidence type="ECO:0000259" key="4">
    <source>
        <dbReference type="Pfam" id="PF00808"/>
    </source>
</evidence>
<comment type="subcellular location">
    <subcellularLocation>
        <location evidence="1">Nucleus</location>
    </subcellularLocation>
</comment>
<feature type="compositionally biased region" description="Polar residues" evidence="3">
    <location>
        <begin position="278"/>
        <end position="295"/>
    </location>
</feature>
<dbReference type="PANTHER" id="PTHR10252">
    <property type="entry name" value="HISTONE-LIKE TRANSCRIPTION FACTOR CCAAT-RELATED"/>
    <property type="match status" value="1"/>
</dbReference>
<dbReference type="Pfam" id="PF00808">
    <property type="entry name" value="CBFD_NFYB_HMF"/>
    <property type="match status" value="1"/>
</dbReference>
<name>A0A423SNZ3_PENVA</name>
<dbReference type="GO" id="GO:0016251">
    <property type="term" value="F:RNA polymerase II general transcription initiation factor activity"/>
    <property type="evidence" value="ECO:0007669"/>
    <property type="project" value="TreeGrafter"/>
</dbReference>
<feature type="region of interest" description="Disordered" evidence="3">
    <location>
        <begin position="73"/>
        <end position="221"/>
    </location>
</feature>
<keyword evidence="6" id="KW-1185">Reference proteome</keyword>
<feature type="region of interest" description="Disordered" evidence="3">
    <location>
        <begin position="271"/>
        <end position="300"/>
    </location>
</feature>
<accession>A0A423SNZ3</accession>
<dbReference type="GO" id="GO:0001046">
    <property type="term" value="F:core promoter sequence-specific DNA binding"/>
    <property type="evidence" value="ECO:0007669"/>
    <property type="project" value="TreeGrafter"/>
</dbReference>
<keyword evidence="2" id="KW-0539">Nucleus</keyword>
<evidence type="ECO:0000256" key="3">
    <source>
        <dbReference type="SAM" id="MobiDB-lite"/>
    </source>
</evidence>
<evidence type="ECO:0000313" key="5">
    <source>
        <dbReference type="EMBL" id="ROT65903.1"/>
    </source>
</evidence>
<sequence>MPGFRRPVSRKSCRQMKRGLELFVESLLTRAGEITTARHARTLTPAHLKHCIMAERRFDFLQDLVASVADINADGDTEPGTPTPRTPMTPVTPSFPMPGSAPAMPNTPSAYPLTTPIAAPPSATAAVAGRGTPRPRGRPRKVVAPAKLVEDPDSDDCLSLDVDTDENEDGSETDEEVIAVAENPSGNSRKSPSPPHPNPVPSLKTQPKSESSPQIPGLQISVGGGFTLGGAAGTGNSPITSLSSVLTTSAVGTGQGIQITIPALPASGISVPEEEVSPTASVTKSPNQSPSTQLTAGVRPSFGVPVPVITSVHALQNKPQGPTSLTSSVKPLPSQLSINNQVDEDYDS</sequence>
<dbReference type="OrthoDB" id="653904at2759"/>
<dbReference type="STRING" id="6689.A0A423SNZ3"/>
<evidence type="ECO:0000256" key="2">
    <source>
        <dbReference type="ARBA" id="ARBA00023242"/>
    </source>
</evidence>
<reference evidence="5 6" key="1">
    <citation type="submission" date="2018-04" db="EMBL/GenBank/DDBJ databases">
        <authorList>
            <person name="Zhang X."/>
            <person name="Yuan J."/>
            <person name="Li F."/>
            <person name="Xiang J."/>
        </authorList>
    </citation>
    <scope>NUCLEOTIDE SEQUENCE [LARGE SCALE GENOMIC DNA]</scope>
    <source>
        <tissue evidence="5">Muscle</tissue>
    </source>
</reference>
<feature type="compositionally biased region" description="Polar residues" evidence="3">
    <location>
        <begin position="203"/>
        <end position="214"/>
    </location>
</feature>
<dbReference type="AlphaFoldDB" id="A0A423SNZ3"/>
<feature type="domain" description="Transcription factor CBF/NF-Y/archaeal histone" evidence="4">
    <location>
        <begin position="8"/>
        <end position="52"/>
    </location>
</feature>
<dbReference type="InterPro" id="IPR050568">
    <property type="entry name" value="Transcr_DNA_Rep_Reg"/>
</dbReference>
<dbReference type="InterPro" id="IPR009072">
    <property type="entry name" value="Histone-fold"/>
</dbReference>
<gene>
    <name evidence="5" type="ORF">C7M84_016101</name>
</gene>
<dbReference type="Gene3D" id="1.10.20.10">
    <property type="entry name" value="Histone, subunit A"/>
    <property type="match status" value="1"/>
</dbReference>
<dbReference type="GO" id="GO:0017054">
    <property type="term" value="C:negative cofactor 2 complex"/>
    <property type="evidence" value="ECO:0007669"/>
    <property type="project" value="TreeGrafter"/>
</dbReference>
<evidence type="ECO:0000313" key="6">
    <source>
        <dbReference type="Proteomes" id="UP000283509"/>
    </source>
</evidence>
<reference evidence="5 6" key="2">
    <citation type="submission" date="2019-01" db="EMBL/GenBank/DDBJ databases">
        <title>The decoding of complex shrimp genome reveals the adaptation for benthos swimmer, frequently molting mechanism and breeding impact on genome.</title>
        <authorList>
            <person name="Sun Y."/>
            <person name="Gao Y."/>
            <person name="Yu Y."/>
        </authorList>
    </citation>
    <scope>NUCLEOTIDE SEQUENCE [LARGE SCALE GENOMIC DNA]</scope>
    <source>
        <tissue evidence="5">Muscle</tissue>
    </source>
</reference>
<feature type="compositionally biased region" description="Polar residues" evidence="3">
    <location>
        <begin position="315"/>
        <end position="341"/>
    </location>
</feature>
<dbReference type="PANTHER" id="PTHR10252:SF5">
    <property type="entry name" value="DR1-ASSOCIATED COREPRESSOR"/>
    <property type="match status" value="1"/>
</dbReference>
<protein>
    <recommendedName>
        <fullName evidence="4">Transcription factor CBF/NF-Y/archaeal histone domain-containing protein</fullName>
    </recommendedName>
</protein>